<dbReference type="InterPro" id="IPR012337">
    <property type="entry name" value="RNaseH-like_sf"/>
</dbReference>
<organism evidence="4 5">
    <name type="scientific">Escherichia phage VB_EcoS-Golestan</name>
    <dbReference type="NCBI Taxonomy" id="2047801"/>
    <lineage>
        <taxon>Viruses</taxon>
        <taxon>Duplodnaviria</taxon>
        <taxon>Heunggongvirae</taxon>
        <taxon>Uroviricota</taxon>
        <taxon>Caudoviricetes</taxon>
        <taxon>Sarkviridae</taxon>
        <taxon>Guernseyvirinae</taxon>
        <taxon>Kagunavirus</taxon>
        <taxon>Kagunavirus golestan</taxon>
    </lineage>
</organism>
<evidence type="ECO:0000313" key="4">
    <source>
        <dbReference type="EMBL" id="ATS93263.1"/>
    </source>
</evidence>
<sequence>MNTLLYLDFETFSEADLKKVGSYAYAEHPTTEVLICTYAFDDEPVQVWDCTDGSDMPVDLHRALRRLVKPNSRIKMVWHNGGLFDRLIMKHCWGFDIPVSNTIDTMIWAFRHALPGSLDALCEVLGVSADNAKDKRGKALIKRFSKPTPKNYKIRRYTAETHPDEWAMFIRYAVSDITAMREVFHKLPRWGNSEFEDRVLELDQLINDRGFKVDVALAEAAIEAVEKHKAQLQEEAQRKYGGSLTGKDFLPILRELAPAHRIHNAQKSTLNDLLADDDLPDDARTIIEMRLGAASTASTKYNPLLLGRSSDDRRRGCIQYGGAKRTLRFAGKGFQPQNLARGYYHDDPKNKKKKVRYDWMSEKDWWRVTHPLSYGIDLLFKGRAHRRFDVAKLTASTVRSCIIPEAGRKFVVADYSNVEGRGLAWLAGEETALDTFRAGLDIYCVTAGKMFGMDPDYILESRSDLRQIGKACELGLGYAGGVGAFVQFAKNLGLNLVDMAKTMDGTFPDHIWAATARGYEWARIQEAKRPPRPGEKDDRPSYILDKKVWRTCDAIKRMWRESHPETVAFWRDIEDAAMAAIRNPGKEFTAGPRGVKFSRNVETDNNGNKVAGWWLRMTLPSGRVMSYPGVGLSVSKETDGDGKVSTNVRIKYQGENQLTRQWGFQYTYSGKLVENCTQALCRDLLANALLNVEANGYPIVLHVHDEIICETPDSPEYNVAELERLMCELPEWAEGFPLVAEGAEMKRYAK</sequence>
<dbReference type="Gene3D" id="3.30.70.370">
    <property type="match status" value="1"/>
</dbReference>
<dbReference type="PANTHER" id="PTHR10133:SF27">
    <property type="entry name" value="DNA POLYMERASE NU"/>
    <property type="match status" value="1"/>
</dbReference>
<dbReference type="SUPFAM" id="SSF56672">
    <property type="entry name" value="DNA/RNA polymerases"/>
    <property type="match status" value="1"/>
</dbReference>
<accession>A0A2D2W4V4</accession>
<dbReference type="Gene3D" id="1.10.150.20">
    <property type="entry name" value="5' to 3' exonuclease, C-terminal subdomain"/>
    <property type="match status" value="1"/>
</dbReference>
<dbReference type="EMBL" id="MG099933">
    <property type="protein sequence ID" value="ATS93263.1"/>
    <property type="molecule type" value="Genomic_DNA"/>
</dbReference>
<evidence type="ECO:0000256" key="1">
    <source>
        <dbReference type="ARBA" id="ARBA00022705"/>
    </source>
</evidence>
<dbReference type="GO" id="GO:0006302">
    <property type="term" value="P:double-strand break repair"/>
    <property type="evidence" value="ECO:0007669"/>
    <property type="project" value="TreeGrafter"/>
</dbReference>
<reference evidence="4 5" key="1">
    <citation type="submission" date="2017-10" db="EMBL/GenBank/DDBJ databases">
        <title>Characteristics and comparative genomic analysis of a novel Escherichia coli phage VB_EcoS-Golestan.</title>
        <authorList>
            <person name="Yazdi M."/>
            <person name="Bouzari M."/>
            <person name="Ghaemi E.A."/>
        </authorList>
    </citation>
    <scope>NUCLEOTIDE SEQUENCE [LARGE SCALE GENOMIC DNA]</scope>
</reference>
<dbReference type="GO" id="GO:0003677">
    <property type="term" value="F:DNA binding"/>
    <property type="evidence" value="ECO:0007669"/>
    <property type="project" value="InterPro"/>
</dbReference>
<dbReference type="GO" id="GO:0006261">
    <property type="term" value="P:DNA-templated DNA replication"/>
    <property type="evidence" value="ECO:0007669"/>
    <property type="project" value="InterPro"/>
</dbReference>
<dbReference type="InterPro" id="IPR043502">
    <property type="entry name" value="DNA/RNA_pol_sf"/>
</dbReference>
<dbReference type="SUPFAM" id="SSF53098">
    <property type="entry name" value="Ribonuclease H-like"/>
    <property type="match status" value="1"/>
</dbReference>
<gene>
    <name evidence="4" type="ORF">E1_39</name>
</gene>
<dbReference type="Proteomes" id="UP000240477">
    <property type="component" value="Segment"/>
</dbReference>
<evidence type="ECO:0000313" key="5">
    <source>
        <dbReference type="Proteomes" id="UP000240477"/>
    </source>
</evidence>
<dbReference type="SMART" id="SM00482">
    <property type="entry name" value="POLAc"/>
    <property type="match status" value="1"/>
</dbReference>
<dbReference type="GO" id="GO:0003887">
    <property type="term" value="F:DNA-directed DNA polymerase activity"/>
    <property type="evidence" value="ECO:0007669"/>
    <property type="project" value="InterPro"/>
</dbReference>
<dbReference type="PANTHER" id="PTHR10133">
    <property type="entry name" value="DNA POLYMERASE I"/>
    <property type="match status" value="1"/>
</dbReference>
<protein>
    <submittedName>
        <fullName evidence="4">Putative DNA polymerase</fullName>
    </submittedName>
</protein>
<keyword evidence="5" id="KW-1185">Reference proteome</keyword>
<dbReference type="InterPro" id="IPR001098">
    <property type="entry name" value="DNA-dir_DNA_pol_A_palm_dom"/>
</dbReference>
<evidence type="ECO:0000259" key="3">
    <source>
        <dbReference type="SMART" id="SM00482"/>
    </source>
</evidence>
<evidence type="ECO:0000256" key="2">
    <source>
        <dbReference type="ARBA" id="ARBA00023109"/>
    </source>
</evidence>
<keyword evidence="2" id="KW-1194">Viral DNA replication</keyword>
<keyword evidence="1" id="KW-0235">DNA replication</keyword>
<dbReference type="Pfam" id="PF00476">
    <property type="entry name" value="DNA_pol_A"/>
    <property type="match status" value="1"/>
</dbReference>
<dbReference type="OrthoDB" id="5706at10239"/>
<feature type="domain" description="DNA-directed DNA polymerase family A palm" evidence="3">
    <location>
        <begin position="395"/>
        <end position="715"/>
    </location>
</feature>
<name>A0A2D2W4V4_9CAUD</name>
<dbReference type="InterPro" id="IPR002298">
    <property type="entry name" value="DNA_polymerase_A"/>
</dbReference>
<proteinExistence type="predicted"/>
<dbReference type="GO" id="GO:0039693">
    <property type="term" value="P:viral DNA genome replication"/>
    <property type="evidence" value="ECO:0007669"/>
    <property type="project" value="UniProtKB-KW"/>
</dbReference>